<sequence>MACWIVVDPPSGDKPSLCKVGCSENPGDFLESLKTLEDLELPIPPENELTPDLLELVSKRDHGVCLLTGSADVETCAVWIFQPVMATALKSKAVMEDYRTPANIITVWVGFAELLNRNLITVDGEDNDRIVTFENIKLPEGMNLRASLRSLTVPSSSSTPSPPEVICPGGPSSATGIDFWRLHFAWSLRVQVGGGDAGQEYADVQALCLMDELKDSEYGATCLDPLDEKWQTGIGAETLSVFLESYPEKRRLFFPNEE</sequence>
<evidence type="ECO:0000313" key="1">
    <source>
        <dbReference type="EMBL" id="KAJ7201656.1"/>
    </source>
</evidence>
<comment type="caution">
    <text evidence="1">The sequence shown here is derived from an EMBL/GenBank/DDBJ whole genome shotgun (WGS) entry which is preliminary data.</text>
</comment>
<protein>
    <submittedName>
        <fullName evidence="1">Uncharacterized protein</fullName>
    </submittedName>
</protein>
<name>A0AAD6V5V6_9AGAR</name>
<evidence type="ECO:0000313" key="2">
    <source>
        <dbReference type="Proteomes" id="UP001219525"/>
    </source>
</evidence>
<keyword evidence="2" id="KW-1185">Reference proteome</keyword>
<gene>
    <name evidence="1" type="ORF">GGX14DRAFT_399984</name>
</gene>
<accession>A0AAD6V5V6</accession>
<proteinExistence type="predicted"/>
<dbReference type="Proteomes" id="UP001219525">
    <property type="component" value="Unassembled WGS sequence"/>
</dbReference>
<organism evidence="1 2">
    <name type="scientific">Mycena pura</name>
    <dbReference type="NCBI Taxonomy" id="153505"/>
    <lineage>
        <taxon>Eukaryota</taxon>
        <taxon>Fungi</taxon>
        <taxon>Dikarya</taxon>
        <taxon>Basidiomycota</taxon>
        <taxon>Agaricomycotina</taxon>
        <taxon>Agaricomycetes</taxon>
        <taxon>Agaricomycetidae</taxon>
        <taxon>Agaricales</taxon>
        <taxon>Marasmiineae</taxon>
        <taxon>Mycenaceae</taxon>
        <taxon>Mycena</taxon>
    </lineage>
</organism>
<reference evidence="1" key="1">
    <citation type="submission" date="2023-03" db="EMBL/GenBank/DDBJ databases">
        <title>Massive genome expansion in bonnet fungi (Mycena s.s.) driven by repeated elements and novel gene families across ecological guilds.</title>
        <authorList>
            <consortium name="Lawrence Berkeley National Laboratory"/>
            <person name="Harder C.B."/>
            <person name="Miyauchi S."/>
            <person name="Viragh M."/>
            <person name="Kuo A."/>
            <person name="Thoen E."/>
            <person name="Andreopoulos B."/>
            <person name="Lu D."/>
            <person name="Skrede I."/>
            <person name="Drula E."/>
            <person name="Henrissat B."/>
            <person name="Morin E."/>
            <person name="Kohler A."/>
            <person name="Barry K."/>
            <person name="LaButti K."/>
            <person name="Morin E."/>
            <person name="Salamov A."/>
            <person name="Lipzen A."/>
            <person name="Mereny Z."/>
            <person name="Hegedus B."/>
            <person name="Baldrian P."/>
            <person name="Stursova M."/>
            <person name="Weitz H."/>
            <person name="Taylor A."/>
            <person name="Grigoriev I.V."/>
            <person name="Nagy L.G."/>
            <person name="Martin F."/>
            <person name="Kauserud H."/>
        </authorList>
    </citation>
    <scope>NUCLEOTIDE SEQUENCE</scope>
    <source>
        <strain evidence="1">9144</strain>
    </source>
</reference>
<dbReference type="EMBL" id="JARJCW010000058">
    <property type="protein sequence ID" value="KAJ7201656.1"/>
    <property type="molecule type" value="Genomic_DNA"/>
</dbReference>
<dbReference type="AlphaFoldDB" id="A0AAD6V5V6"/>